<dbReference type="Proteomes" id="UP001500729">
    <property type="component" value="Unassembled WGS sequence"/>
</dbReference>
<dbReference type="SUPFAM" id="SSF53254">
    <property type="entry name" value="Phosphoglycerate mutase-like"/>
    <property type="match status" value="1"/>
</dbReference>
<comment type="caution">
    <text evidence="1">The sequence shown here is derived from an EMBL/GenBank/DDBJ whole genome shotgun (WGS) entry which is preliminary data.</text>
</comment>
<accession>A0ABN1CT94</accession>
<dbReference type="InterPro" id="IPR013078">
    <property type="entry name" value="His_Pase_superF_clade-1"/>
</dbReference>
<sequence>MTGKNRTLIVCRHAKADRPDGGSDFERPLAARGRKDAPVAGKWMRNNAPGVELVVCSPALRAKQTWELLGAELASAPTVRYEQDVYDATTGDLLAVVNGLPEIVRTVLLVGHNPGFEGLVSLLTRRTHEMRTAAVAVLSGPGDWSEITPGWAELVGSTVPRG</sequence>
<evidence type="ECO:0000313" key="1">
    <source>
        <dbReference type="EMBL" id="GAA0525607.1"/>
    </source>
</evidence>
<proteinExistence type="predicted"/>
<keyword evidence="2" id="KW-1185">Reference proteome</keyword>
<dbReference type="RefSeq" id="WP_009942451.1">
    <property type="nucleotide sequence ID" value="NZ_BAAAGS010000014.1"/>
</dbReference>
<dbReference type="PANTHER" id="PTHR47623:SF1">
    <property type="entry name" value="OS09G0287300 PROTEIN"/>
    <property type="match status" value="1"/>
</dbReference>
<gene>
    <name evidence="1" type="ORF">GCM10009533_26240</name>
</gene>
<dbReference type="Pfam" id="PF00300">
    <property type="entry name" value="His_Phos_1"/>
    <property type="match status" value="1"/>
</dbReference>
<organism evidence="1 2">
    <name type="scientific">Saccharopolyspora erythraea</name>
    <name type="common">Streptomyces erythraeus</name>
    <dbReference type="NCBI Taxonomy" id="1836"/>
    <lineage>
        <taxon>Bacteria</taxon>
        <taxon>Bacillati</taxon>
        <taxon>Actinomycetota</taxon>
        <taxon>Actinomycetes</taxon>
        <taxon>Pseudonocardiales</taxon>
        <taxon>Pseudonocardiaceae</taxon>
        <taxon>Saccharopolyspora</taxon>
    </lineage>
</organism>
<dbReference type="CDD" id="cd07067">
    <property type="entry name" value="HP_PGM_like"/>
    <property type="match status" value="1"/>
</dbReference>
<name>A0ABN1CT94_SACER</name>
<protein>
    <submittedName>
        <fullName evidence="1">Histidine phosphatase family protein</fullName>
    </submittedName>
</protein>
<dbReference type="Gene3D" id="3.40.50.1240">
    <property type="entry name" value="Phosphoglycerate mutase-like"/>
    <property type="match status" value="1"/>
</dbReference>
<dbReference type="PANTHER" id="PTHR47623">
    <property type="entry name" value="OS09G0287300 PROTEIN"/>
    <property type="match status" value="1"/>
</dbReference>
<dbReference type="EMBL" id="BAAAGS010000014">
    <property type="protein sequence ID" value="GAA0525607.1"/>
    <property type="molecule type" value="Genomic_DNA"/>
</dbReference>
<dbReference type="InterPro" id="IPR029033">
    <property type="entry name" value="His_PPase_superfam"/>
</dbReference>
<reference evidence="1 2" key="1">
    <citation type="journal article" date="2019" name="Int. J. Syst. Evol. Microbiol.">
        <title>The Global Catalogue of Microorganisms (GCM) 10K type strain sequencing project: providing services to taxonomists for standard genome sequencing and annotation.</title>
        <authorList>
            <consortium name="The Broad Institute Genomics Platform"/>
            <consortium name="The Broad Institute Genome Sequencing Center for Infectious Disease"/>
            <person name="Wu L."/>
            <person name="Ma J."/>
        </authorList>
    </citation>
    <scope>NUCLEOTIDE SEQUENCE [LARGE SCALE GENOMIC DNA]</scope>
    <source>
        <strain evidence="1 2">JCM 10303</strain>
    </source>
</reference>
<evidence type="ECO:0000313" key="2">
    <source>
        <dbReference type="Proteomes" id="UP001500729"/>
    </source>
</evidence>